<gene>
    <name evidence="3" type="ORF">ABW06_18770</name>
    <name evidence="2" type="ORF">QEG54_001552</name>
    <name evidence="4" type="ORF">RBJ30_05460</name>
</gene>
<evidence type="ECO:0000313" key="2">
    <source>
        <dbReference type="EMBL" id="EML1470848.1"/>
    </source>
</evidence>
<keyword evidence="1" id="KW-1133">Transmembrane helix</keyword>
<keyword evidence="5" id="KW-1185">Reference proteome</keyword>
<keyword evidence="1" id="KW-0812">Transmembrane</keyword>
<reference evidence="2" key="3">
    <citation type="submission" date="2024-02" db="EMBL/GenBank/DDBJ databases">
        <authorList>
            <consortium name="Clinical and Environmental Microbiology Branch: Whole genome sequencing antimicrobial resistance pathogens in the healthcare setting"/>
        </authorList>
    </citation>
    <scope>NUCLEOTIDE SEQUENCE</scope>
    <source>
        <strain evidence="2">2021DK-00143</strain>
    </source>
</reference>
<evidence type="ECO:0000313" key="5">
    <source>
        <dbReference type="Proteomes" id="UP000036196"/>
    </source>
</evidence>
<dbReference type="EMBL" id="ABLOKC030000006">
    <property type="protein sequence ID" value="EML1470848.1"/>
    <property type="molecule type" value="Genomic_DNA"/>
</dbReference>
<dbReference type="EMBL" id="JAVDNV010000003">
    <property type="protein sequence ID" value="MDQ2308542.1"/>
    <property type="molecule type" value="Genomic_DNA"/>
</dbReference>
<evidence type="ECO:0000313" key="4">
    <source>
        <dbReference type="EMBL" id="MDQ2308542.1"/>
    </source>
</evidence>
<proteinExistence type="predicted"/>
<dbReference type="STRING" id="61647.LG71_25775"/>
<name>A0A0J5LPL6_PLUGE</name>
<dbReference type="RefSeq" id="WP_048253599.1">
    <property type="nucleotide sequence ID" value="NZ_CACVCI010000001.1"/>
</dbReference>
<protein>
    <recommendedName>
        <fullName evidence="6">DUF1656 domain-containing protein</fullName>
    </recommendedName>
</protein>
<dbReference type="PATRIC" id="fig|61647.15.peg.2292"/>
<keyword evidence="1" id="KW-0472">Membrane</keyword>
<accession>A0A0J5LPL6</accession>
<sequence>MPIYEESVMGLLLSPIVLMIMLSLVITSAVTRVIDKVIPWPLKRSESLVSMLLFTVILALMVSTTF</sequence>
<evidence type="ECO:0008006" key="6">
    <source>
        <dbReference type="Google" id="ProtNLM"/>
    </source>
</evidence>
<feature type="transmembrane region" description="Helical" evidence="1">
    <location>
        <begin position="12"/>
        <end position="34"/>
    </location>
</feature>
<dbReference type="AlphaFoldDB" id="A0A0J5LPL6"/>
<comment type="caution">
    <text evidence="3">The sequence shown here is derived from an EMBL/GenBank/DDBJ whole genome shotgun (WGS) entry which is preliminary data.</text>
</comment>
<dbReference type="Proteomes" id="UP000036196">
    <property type="component" value="Unassembled WGS sequence"/>
</dbReference>
<dbReference type="GeneID" id="61386706"/>
<organism evidence="3 5">
    <name type="scientific">Pluralibacter gergoviae</name>
    <name type="common">Enterobacter gergoviae</name>
    <dbReference type="NCBI Taxonomy" id="61647"/>
    <lineage>
        <taxon>Bacteria</taxon>
        <taxon>Pseudomonadati</taxon>
        <taxon>Pseudomonadota</taxon>
        <taxon>Gammaproteobacteria</taxon>
        <taxon>Enterobacterales</taxon>
        <taxon>Enterobacteriaceae</taxon>
        <taxon>Pluralibacter</taxon>
    </lineage>
</organism>
<reference evidence="4" key="2">
    <citation type="submission" date="2023-08" db="EMBL/GenBank/DDBJ databases">
        <title>WGS of pathogenic bacterial species, Los Angeles County Public Health Laboratories.</title>
        <authorList>
            <person name="Garrigues J.M."/>
            <person name="Green N.M."/>
        </authorList>
    </citation>
    <scope>NUCLEOTIDE SEQUENCE</scope>
    <source>
        <strain evidence="4">LACPHL-BACT-2023-00068</strain>
    </source>
</reference>
<evidence type="ECO:0000313" key="3">
    <source>
        <dbReference type="EMBL" id="KMK12013.1"/>
    </source>
</evidence>
<feature type="transmembrane region" description="Helical" evidence="1">
    <location>
        <begin position="46"/>
        <end position="64"/>
    </location>
</feature>
<dbReference type="Proteomes" id="UP001236270">
    <property type="component" value="Unassembled WGS sequence"/>
</dbReference>
<evidence type="ECO:0000256" key="1">
    <source>
        <dbReference type="SAM" id="Phobius"/>
    </source>
</evidence>
<dbReference type="EMBL" id="LDZF01000022">
    <property type="protein sequence ID" value="KMK12013.1"/>
    <property type="molecule type" value="Genomic_DNA"/>
</dbReference>
<dbReference type="KEGG" id="pge:LG71_25775"/>
<reference evidence="3 5" key="1">
    <citation type="submission" date="2015-05" db="EMBL/GenBank/DDBJ databases">
        <title>Genome sequences of Pluralibacter gergoviae.</title>
        <authorList>
            <person name="Greninger A.L."/>
            <person name="Miller S."/>
        </authorList>
    </citation>
    <scope>NUCLEOTIDE SEQUENCE [LARGE SCALE GENOMIC DNA]</scope>
    <source>
        <strain evidence="3 5">JS81F13</strain>
    </source>
</reference>